<comment type="caution">
    <text evidence="1">The sequence shown here is derived from an EMBL/GenBank/DDBJ whole genome shotgun (WGS) entry which is preliminary data.</text>
</comment>
<dbReference type="EMBL" id="JAFFGZ010000008">
    <property type="protein sequence ID" value="KAK4640241.1"/>
    <property type="molecule type" value="Genomic_DNA"/>
</dbReference>
<sequence>MLPTPALFKAARRMIGATTTTTTDTTTTRESFQFDCNDCKTRRGSDCGREEKDNYIFWT</sequence>
<reference evidence="1 2" key="1">
    <citation type="journal article" date="2023" name="bioRxiv">
        <title>High-quality genome assemblies of four members of thePodospora anserinaspecies complex.</title>
        <authorList>
            <person name="Ament-Velasquez S.L."/>
            <person name="Vogan A.A."/>
            <person name="Wallerman O."/>
            <person name="Hartmann F."/>
            <person name="Gautier V."/>
            <person name="Silar P."/>
            <person name="Giraud T."/>
            <person name="Johannesson H."/>
        </authorList>
    </citation>
    <scope>NUCLEOTIDE SEQUENCE [LARGE SCALE GENOMIC DNA]</scope>
    <source>
        <strain evidence="1 2">CBS 112042</strain>
    </source>
</reference>
<keyword evidence="2" id="KW-1185">Reference proteome</keyword>
<protein>
    <submittedName>
        <fullName evidence="1">Uncharacterized protein</fullName>
    </submittedName>
</protein>
<dbReference type="Proteomes" id="UP001322138">
    <property type="component" value="Unassembled WGS sequence"/>
</dbReference>
<organism evidence="1 2">
    <name type="scientific">Podospora bellae-mahoneyi</name>
    <dbReference type="NCBI Taxonomy" id="2093777"/>
    <lineage>
        <taxon>Eukaryota</taxon>
        <taxon>Fungi</taxon>
        <taxon>Dikarya</taxon>
        <taxon>Ascomycota</taxon>
        <taxon>Pezizomycotina</taxon>
        <taxon>Sordariomycetes</taxon>
        <taxon>Sordariomycetidae</taxon>
        <taxon>Sordariales</taxon>
        <taxon>Podosporaceae</taxon>
        <taxon>Podospora</taxon>
    </lineage>
</organism>
<evidence type="ECO:0000313" key="2">
    <source>
        <dbReference type="Proteomes" id="UP001322138"/>
    </source>
</evidence>
<name>A0ABR0F8E8_9PEZI</name>
<gene>
    <name evidence="1" type="ORF">QC761_0089950</name>
</gene>
<proteinExistence type="predicted"/>
<dbReference type="GeneID" id="87892304"/>
<dbReference type="RefSeq" id="XP_062729217.1">
    <property type="nucleotide sequence ID" value="XM_062872955.1"/>
</dbReference>
<evidence type="ECO:0000313" key="1">
    <source>
        <dbReference type="EMBL" id="KAK4640241.1"/>
    </source>
</evidence>
<accession>A0ABR0F8E8</accession>